<gene>
    <name evidence="2" type="ORF">ACFOUV_16145</name>
</gene>
<dbReference type="EMBL" id="JBHSAO010000012">
    <property type="protein sequence ID" value="MFC4025318.1"/>
    <property type="molecule type" value="Genomic_DNA"/>
</dbReference>
<name>A0ABV8H2S4_9BACI</name>
<dbReference type="RefSeq" id="WP_379497815.1">
    <property type="nucleotide sequence ID" value="NZ_JBHSAO010000012.1"/>
</dbReference>
<dbReference type="SMART" id="SM00331">
    <property type="entry name" value="PP2C_SIG"/>
    <property type="match status" value="1"/>
</dbReference>
<protein>
    <submittedName>
        <fullName evidence="2">Protein phosphatase 2C domain-containing protein</fullName>
    </submittedName>
</protein>
<dbReference type="Proteomes" id="UP001595772">
    <property type="component" value="Unassembled WGS sequence"/>
</dbReference>
<dbReference type="InterPro" id="IPR039248">
    <property type="entry name" value="Ptase_RsbX"/>
</dbReference>
<dbReference type="SUPFAM" id="SSF81606">
    <property type="entry name" value="PP2C-like"/>
    <property type="match status" value="1"/>
</dbReference>
<evidence type="ECO:0000313" key="3">
    <source>
        <dbReference type="Proteomes" id="UP001595772"/>
    </source>
</evidence>
<organism evidence="2 3">
    <name type="scientific">Oceanobacillus longus</name>
    <dbReference type="NCBI Taxonomy" id="930120"/>
    <lineage>
        <taxon>Bacteria</taxon>
        <taxon>Bacillati</taxon>
        <taxon>Bacillota</taxon>
        <taxon>Bacilli</taxon>
        <taxon>Bacillales</taxon>
        <taxon>Bacillaceae</taxon>
        <taxon>Oceanobacillus</taxon>
    </lineage>
</organism>
<feature type="domain" description="PPM-type phosphatase" evidence="1">
    <location>
        <begin position="6"/>
        <end position="196"/>
    </location>
</feature>
<sequence length="202" mass="22675">MSSQNRVEVSVYQKPKKGNYQCGDSYFYTETENEFVCVIADGLGSGEFAKESSQIVIDIIKSNIHATVEQLVKVCNSQLLGKRGVVVGILKLDFKNHISSFSSIGNIGIMSITEEKLKKRNIPVGGYLAGHHRAFKVMKQKLESNMNFIMFSDGVQDKELSQCFFTNKSVESITKTYEQLSDKIRMDDTTLIAMRYVAESSK</sequence>
<dbReference type="InterPro" id="IPR036457">
    <property type="entry name" value="PPM-type-like_dom_sf"/>
</dbReference>
<comment type="caution">
    <text evidence="2">The sequence shown here is derived from an EMBL/GenBank/DDBJ whole genome shotgun (WGS) entry which is preliminary data.</text>
</comment>
<evidence type="ECO:0000313" key="2">
    <source>
        <dbReference type="EMBL" id="MFC4025318.1"/>
    </source>
</evidence>
<dbReference type="InterPro" id="IPR001932">
    <property type="entry name" value="PPM-type_phosphatase-like_dom"/>
</dbReference>
<evidence type="ECO:0000259" key="1">
    <source>
        <dbReference type="SMART" id="SM00331"/>
    </source>
</evidence>
<accession>A0ABV8H2S4</accession>
<dbReference type="Gene3D" id="3.60.40.10">
    <property type="entry name" value="PPM-type phosphatase domain"/>
    <property type="match status" value="1"/>
</dbReference>
<reference evidence="3" key="1">
    <citation type="journal article" date="2019" name="Int. J. Syst. Evol. Microbiol.">
        <title>The Global Catalogue of Microorganisms (GCM) 10K type strain sequencing project: providing services to taxonomists for standard genome sequencing and annotation.</title>
        <authorList>
            <consortium name="The Broad Institute Genomics Platform"/>
            <consortium name="The Broad Institute Genome Sequencing Center for Infectious Disease"/>
            <person name="Wu L."/>
            <person name="Ma J."/>
        </authorList>
    </citation>
    <scope>NUCLEOTIDE SEQUENCE [LARGE SCALE GENOMIC DNA]</scope>
    <source>
        <strain evidence="3">IBRC-M 10703</strain>
    </source>
</reference>
<proteinExistence type="predicted"/>
<keyword evidence="3" id="KW-1185">Reference proteome</keyword>
<dbReference type="PANTHER" id="PTHR35801:SF1">
    <property type="entry name" value="PHOSPHOSERINE PHOSPHATASE RSBX"/>
    <property type="match status" value="1"/>
</dbReference>
<dbReference type="PANTHER" id="PTHR35801">
    <property type="entry name" value="PHOSPHOSERINE PHOSPHATASE RSBX"/>
    <property type="match status" value="1"/>
</dbReference>